<sequence length="124" mass="13996">MDSFGCAAVTGFLLRRRRGGNIRWRGGSRCCSRWILVALRAKDDAMQVCVGGRRNKFWFAFSSLPWMCVVGTWLSDVQRQAREWRMVWRRVVVMMDVVVCSREDGLAAAAAARNLEGSNCCSEG</sequence>
<protein>
    <submittedName>
        <fullName evidence="1">Uncharacterized protein</fullName>
    </submittedName>
</protein>
<gene>
    <name evidence="1" type="ORF">DEO72_LG9g1876</name>
</gene>
<accession>A0A4D6N1L2</accession>
<dbReference type="Proteomes" id="UP000501690">
    <property type="component" value="Linkage Group LG9"/>
</dbReference>
<dbReference type="AlphaFoldDB" id="A0A4D6N1L2"/>
<reference evidence="1 2" key="1">
    <citation type="submission" date="2019-04" db="EMBL/GenBank/DDBJ databases">
        <title>An improved genome assembly and genetic linkage map for asparagus bean, Vigna unguiculata ssp. sesquipedialis.</title>
        <authorList>
            <person name="Xia Q."/>
            <person name="Zhang R."/>
            <person name="Dong Y."/>
        </authorList>
    </citation>
    <scope>NUCLEOTIDE SEQUENCE [LARGE SCALE GENOMIC DNA]</scope>
    <source>
        <tissue evidence="1">Leaf</tissue>
    </source>
</reference>
<name>A0A4D6N1L2_VIGUN</name>
<keyword evidence="2" id="KW-1185">Reference proteome</keyword>
<dbReference type="EMBL" id="CP039353">
    <property type="protein sequence ID" value="QCE06862.1"/>
    <property type="molecule type" value="Genomic_DNA"/>
</dbReference>
<organism evidence="1 2">
    <name type="scientific">Vigna unguiculata</name>
    <name type="common">Cowpea</name>
    <dbReference type="NCBI Taxonomy" id="3917"/>
    <lineage>
        <taxon>Eukaryota</taxon>
        <taxon>Viridiplantae</taxon>
        <taxon>Streptophyta</taxon>
        <taxon>Embryophyta</taxon>
        <taxon>Tracheophyta</taxon>
        <taxon>Spermatophyta</taxon>
        <taxon>Magnoliopsida</taxon>
        <taxon>eudicotyledons</taxon>
        <taxon>Gunneridae</taxon>
        <taxon>Pentapetalae</taxon>
        <taxon>rosids</taxon>
        <taxon>fabids</taxon>
        <taxon>Fabales</taxon>
        <taxon>Fabaceae</taxon>
        <taxon>Papilionoideae</taxon>
        <taxon>50 kb inversion clade</taxon>
        <taxon>NPAAA clade</taxon>
        <taxon>indigoferoid/millettioid clade</taxon>
        <taxon>Phaseoleae</taxon>
        <taxon>Vigna</taxon>
    </lineage>
</organism>
<evidence type="ECO:0000313" key="2">
    <source>
        <dbReference type="Proteomes" id="UP000501690"/>
    </source>
</evidence>
<evidence type="ECO:0000313" key="1">
    <source>
        <dbReference type="EMBL" id="QCE06862.1"/>
    </source>
</evidence>
<proteinExistence type="predicted"/>